<dbReference type="PANTHER" id="PTHR32347">
    <property type="entry name" value="EFFLUX SYSTEM COMPONENT YKNX-RELATED"/>
    <property type="match status" value="1"/>
</dbReference>
<dbReference type="PANTHER" id="PTHR32347:SF23">
    <property type="entry name" value="BLL5650 PROTEIN"/>
    <property type="match status" value="1"/>
</dbReference>
<name>A0A3B0VUZ9_9ZZZZ</name>
<comment type="subcellular location">
    <subcellularLocation>
        <location evidence="1">Cell envelope</location>
    </subcellularLocation>
</comment>
<dbReference type="EMBL" id="UOFA01000308">
    <property type="protein sequence ID" value="VAW46841.1"/>
    <property type="molecule type" value="Genomic_DNA"/>
</dbReference>
<sequence length="310" mass="34362">MNKIVLLLLLASSSHAEMFTGMVESGQTQAVNMPQVRGWQAKISEMIDEGSFVNEGDFLVRIDGSELDNTIESKTEQLDVYGASSKRDLIQVQIDFNNAILAYEKAKVARKVAQLKADVPIDFIGELEFKERQLTLKKSIKVLSESENELKSIKQKQQEKKVEVDLGLQQKLKDLTYWQNQLDTMTINATQSGYVIYATHPHTGSKYQTGDQANSGMEILKVSKKHDMKVKAWVNAIDIPKISKGKAVSVAFDALPNILINGEITEVSAGGRDKKDWGNGLYYEVDINLIDADKIPLLPGMSALITLTGA</sequence>
<dbReference type="GO" id="GO:0030313">
    <property type="term" value="C:cell envelope"/>
    <property type="evidence" value="ECO:0007669"/>
    <property type="project" value="UniProtKB-SubCell"/>
</dbReference>
<feature type="coiled-coil region" evidence="3">
    <location>
        <begin position="136"/>
        <end position="163"/>
    </location>
</feature>
<evidence type="ECO:0000313" key="4">
    <source>
        <dbReference type="EMBL" id="VAW46841.1"/>
    </source>
</evidence>
<dbReference type="AlphaFoldDB" id="A0A3B0VUZ9"/>
<dbReference type="InterPro" id="IPR050465">
    <property type="entry name" value="UPF0194_transport"/>
</dbReference>
<gene>
    <name evidence="4" type="ORF">MNBD_GAMMA02-340</name>
</gene>
<dbReference type="Gene3D" id="2.40.30.170">
    <property type="match status" value="1"/>
</dbReference>
<evidence type="ECO:0000256" key="3">
    <source>
        <dbReference type="SAM" id="Coils"/>
    </source>
</evidence>
<evidence type="ECO:0000256" key="1">
    <source>
        <dbReference type="ARBA" id="ARBA00004196"/>
    </source>
</evidence>
<keyword evidence="2 3" id="KW-0175">Coiled coil</keyword>
<evidence type="ECO:0008006" key="5">
    <source>
        <dbReference type="Google" id="ProtNLM"/>
    </source>
</evidence>
<proteinExistence type="predicted"/>
<evidence type="ECO:0000256" key="2">
    <source>
        <dbReference type="ARBA" id="ARBA00023054"/>
    </source>
</evidence>
<protein>
    <recommendedName>
        <fullName evidence="5">RND efflux pump membrane fusion protein barrel-sandwich domain-containing protein</fullName>
    </recommendedName>
</protein>
<reference evidence="4" key="1">
    <citation type="submission" date="2018-06" db="EMBL/GenBank/DDBJ databases">
        <authorList>
            <person name="Zhirakovskaya E."/>
        </authorList>
    </citation>
    <scope>NUCLEOTIDE SEQUENCE</scope>
</reference>
<accession>A0A3B0VUZ9</accession>
<organism evidence="4">
    <name type="scientific">hydrothermal vent metagenome</name>
    <dbReference type="NCBI Taxonomy" id="652676"/>
    <lineage>
        <taxon>unclassified sequences</taxon>
        <taxon>metagenomes</taxon>
        <taxon>ecological metagenomes</taxon>
    </lineage>
</organism>